<dbReference type="InterPro" id="IPR011652">
    <property type="entry name" value="MORN_2"/>
</dbReference>
<feature type="region of interest" description="Disordered" evidence="1">
    <location>
        <begin position="1"/>
        <end position="28"/>
    </location>
</feature>
<protein>
    <submittedName>
        <fullName evidence="2">Uncharacterized protein</fullName>
    </submittedName>
</protein>
<organism evidence="2">
    <name type="scientific">marine sediment metagenome</name>
    <dbReference type="NCBI Taxonomy" id="412755"/>
    <lineage>
        <taxon>unclassified sequences</taxon>
        <taxon>metagenomes</taxon>
        <taxon>ecological metagenomes</taxon>
    </lineage>
</organism>
<dbReference type="Pfam" id="PF07661">
    <property type="entry name" value="MORN_2"/>
    <property type="match status" value="4"/>
</dbReference>
<proteinExistence type="predicted"/>
<feature type="non-terminal residue" evidence="2">
    <location>
        <position position="1"/>
    </location>
</feature>
<dbReference type="AlphaFoldDB" id="X0UPG4"/>
<reference evidence="2" key="1">
    <citation type="journal article" date="2014" name="Front. Microbiol.">
        <title>High frequency of phylogenetically diverse reductive dehalogenase-homologous genes in deep subseafloor sedimentary metagenomes.</title>
        <authorList>
            <person name="Kawai M."/>
            <person name="Futagami T."/>
            <person name="Toyoda A."/>
            <person name="Takaki Y."/>
            <person name="Nishi S."/>
            <person name="Hori S."/>
            <person name="Arai W."/>
            <person name="Tsubouchi T."/>
            <person name="Morono Y."/>
            <person name="Uchiyama I."/>
            <person name="Ito T."/>
            <person name="Fujiyama A."/>
            <person name="Inagaki F."/>
            <person name="Takami H."/>
        </authorList>
    </citation>
    <scope>NUCLEOTIDE SEQUENCE</scope>
    <source>
        <strain evidence="2">Expedition CK06-06</strain>
    </source>
</reference>
<feature type="non-terminal residue" evidence="2">
    <location>
        <position position="268"/>
    </location>
</feature>
<accession>X0UPG4</accession>
<dbReference type="EMBL" id="BARS01024423">
    <property type="protein sequence ID" value="GAG07709.1"/>
    <property type="molecule type" value="Genomic_DNA"/>
</dbReference>
<gene>
    <name evidence="2" type="ORF">S01H1_38772</name>
</gene>
<name>X0UPG4_9ZZZZ</name>
<dbReference type="Gene3D" id="3.40.50.10610">
    <property type="entry name" value="ABC-type transport auxiliary lipoprotein component"/>
    <property type="match status" value="1"/>
</dbReference>
<sequence length="268" mass="31228">EENKEAKKESSLREYTKSEELKEEQKPEEIGKSLSKLFKRYYGSRKLKAEWRYKNNRLEGISKSYYESGKLKGEENYKNGRLEDIAREYYPGGKLKAERNYKANRLSGITRRYYEGGQLWIKWNYKGGKRSGITKEYYSNGRRKAEANFKNDKLEGITRIYSKKGEIAAINSYRKGYKINAKKYNEIGKLVLDQNYPYEPTLTDERIARGLSGTLRMAFVKTKKFRVLRRIRMTGILRAQAFRLTGCATAECAVKIGKLLNVDYMAIG</sequence>
<evidence type="ECO:0000256" key="1">
    <source>
        <dbReference type="SAM" id="MobiDB-lite"/>
    </source>
</evidence>
<comment type="caution">
    <text evidence="2">The sequence shown here is derived from an EMBL/GenBank/DDBJ whole genome shotgun (WGS) entry which is preliminary data.</text>
</comment>
<dbReference type="SUPFAM" id="SSF82185">
    <property type="entry name" value="Histone H3 K4-specific methyltransferase SET7/9 N-terminal domain"/>
    <property type="match status" value="1"/>
</dbReference>
<evidence type="ECO:0000313" key="2">
    <source>
        <dbReference type="EMBL" id="GAG07709.1"/>
    </source>
</evidence>
<dbReference type="Gene3D" id="3.90.930.1">
    <property type="match status" value="1"/>
</dbReference>